<keyword evidence="2" id="KW-1185">Reference proteome</keyword>
<dbReference type="RefSeq" id="XP_060291741.1">
    <property type="nucleotide sequence ID" value="XM_060446048.1"/>
</dbReference>
<dbReference type="PANTHER" id="PTHR37015:SF1">
    <property type="entry name" value="REVERSE TRANSCRIPTASE DOMAIN-CONTAINING PROTEIN"/>
    <property type="match status" value="1"/>
</dbReference>
<sequence length="771" mass="88268">MASLSSVLSKTLQSITRTKIRELDSRRNSYETRKREWLDKVDAAADQRDRLSVLVDAIKDLCPFRISTSLVSNIERWLTQSPYDASMPMSKLASVDSLLRNSLDIESRRLDIAHLYSRLLTEWMDQANFDSLPPLANRDSDRDDSFELVERQRQPLAQLVDNFESVAFEPLETSGTEMRAYLDGLFPDEESQEALGKMRKYVQRYSSELIANLTPFKDTPLRYYITGLLTEDIMGDEKRAILNCILENDVTMAEIADVLNLRFSDLKRWHWDQGKTESALSLAQASSMIFVQYIGIELCMILKRALVDFMYAVCARNIDGHQALSQRDLDRRQYYLNNFSPSPDCLEADRRETYLNAFFLSQLPSNVASLSSGAQLYDDDDNGNSNNPSSIKQKLLRQLAAELDPSTLWCPYATGLPHTTMYSTMRYVGLGEDWIDLNKKYLEAPLNLDAASDDRPQLEPRPPRRGVLIAHASEKLAGELVLSFMDLAVNRRTGILLYRLHDDIWFVGEPERSVQAWTCMQDFAQIVGLEFNRSKTGSVYLPWNSEKDTKIAQTLPKGQVAIGFLCIDPVSGKWVIDQNKVMAHVDQLGTQLRDSKSVLSWVQTWNSCIGRFFSHTFWELPHCFGREHIDNVLDTYSKMLQRLFPNTGASGGSMVEHPKGVIQDRFGVANLPHPFIFLPERLGGLGLRSPFINLFLVRNNTEDPEDIIEELLKDEREDYLAHKKIFDALKFSRFRERRNRSFRNTFEKLITVPNMGPIHLSREVSSELGIF</sequence>
<proteinExistence type="predicted"/>
<name>A0AA39ZZT1_9PEZI</name>
<dbReference type="PANTHER" id="PTHR37015">
    <property type="entry name" value="REVERSE TRANSCRIPTASE DOMAIN-CONTAINING PROTEIN"/>
    <property type="match status" value="1"/>
</dbReference>
<accession>A0AA39ZZT1</accession>
<dbReference type="GeneID" id="85329318"/>
<dbReference type="AlphaFoldDB" id="A0AA39ZZT1"/>
<reference evidence="1" key="1">
    <citation type="submission" date="2023-06" db="EMBL/GenBank/DDBJ databases">
        <title>Genome-scale phylogeny and comparative genomics of the fungal order Sordariales.</title>
        <authorList>
            <consortium name="Lawrence Berkeley National Laboratory"/>
            <person name="Hensen N."/>
            <person name="Bonometti L."/>
            <person name="Westerberg I."/>
            <person name="Brannstrom I.O."/>
            <person name="Guillou S."/>
            <person name="Cros-Aarteil S."/>
            <person name="Calhoun S."/>
            <person name="Haridas S."/>
            <person name="Kuo A."/>
            <person name="Mondo S."/>
            <person name="Pangilinan J."/>
            <person name="Riley R."/>
            <person name="LaButti K."/>
            <person name="Andreopoulos B."/>
            <person name="Lipzen A."/>
            <person name="Chen C."/>
            <person name="Yanf M."/>
            <person name="Daum C."/>
            <person name="Ng V."/>
            <person name="Clum A."/>
            <person name="Steindorff A."/>
            <person name="Ohm R."/>
            <person name="Martin F."/>
            <person name="Silar P."/>
            <person name="Natvig D."/>
            <person name="Lalanne C."/>
            <person name="Gautier V."/>
            <person name="Ament-velasquez S.L."/>
            <person name="Kruys A."/>
            <person name="Hutchinson M.I."/>
            <person name="Powell A.J."/>
            <person name="Barry K."/>
            <person name="Miller A.N."/>
            <person name="Grigoriev I.V."/>
            <person name="Debuchy R."/>
            <person name="Gladieux P."/>
            <person name="Thoren M.H."/>
            <person name="Johannesson H."/>
        </authorList>
    </citation>
    <scope>NUCLEOTIDE SEQUENCE</scope>
    <source>
        <strain evidence="1">SMH2392-1A</strain>
    </source>
</reference>
<dbReference type="EMBL" id="JAUIRO010000007">
    <property type="protein sequence ID" value="KAK0706647.1"/>
    <property type="molecule type" value="Genomic_DNA"/>
</dbReference>
<protein>
    <recommendedName>
        <fullName evidence="3">Reverse transcriptase</fullName>
    </recommendedName>
</protein>
<evidence type="ECO:0000313" key="1">
    <source>
        <dbReference type="EMBL" id="KAK0706647.1"/>
    </source>
</evidence>
<dbReference type="Proteomes" id="UP001172101">
    <property type="component" value="Unassembled WGS sequence"/>
</dbReference>
<organism evidence="1 2">
    <name type="scientific">Lasiosphaeria miniovina</name>
    <dbReference type="NCBI Taxonomy" id="1954250"/>
    <lineage>
        <taxon>Eukaryota</taxon>
        <taxon>Fungi</taxon>
        <taxon>Dikarya</taxon>
        <taxon>Ascomycota</taxon>
        <taxon>Pezizomycotina</taxon>
        <taxon>Sordariomycetes</taxon>
        <taxon>Sordariomycetidae</taxon>
        <taxon>Sordariales</taxon>
        <taxon>Lasiosphaeriaceae</taxon>
        <taxon>Lasiosphaeria</taxon>
    </lineage>
</organism>
<gene>
    <name evidence="1" type="ORF">B0T26DRAFT_756125</name>
</gene>
<comment type="caution">
    <text evidence="1">The sequence shown here is derived from an EMBL/GenBank/DDBJ whole genome shotgun (WGS) entry which is preliminary data.</text>
</comment>
<evidence type="ECO:0008006" key="3">
    <source>
        <dbReference type="Google" id="ProtNLM"/>
    </source>
</evidence>
<evidence type="ECO:0000313" key="2">
    <source>
        <dbReference type="Proteomes" id="UP001172101"/>
    </source>
</evidence>